<protein>
    <submittedName>
        <fullName evidence="2">Unannotated protein</fullName>
    </submittedName>
</protein>
<proteinExistence type="predicted"/>
<name>A0A6J7PSB2_9ZZZZ</name>
<organism evidence="2">
    <name type="scientific">freshwater metagenome</name>
    <dbReference type="NCBI Taxonomy" id="449393"/>
    <lineage>
        <taxon>unclassified sequences</taxon>
        <taxon>metagenomes</taxon>
        <taxon>ecological metagenomes</taxon>
    </lineage>
</organism>
<evidence type="ECO:0000313" key="1">
    <source>
        <dbReference type="EMBL" id="CAB4815511.1"/>
    </source>
</evidence>
<dbReference type="EMBL" id="CAFBRW010000014">
    <property type="protein sequence ID" value="CAB5110750.1"/>
    <property type="molecule type" value="Genomic_DNA"/>
</dbReference>
<dbReference type="AlphaFoldDB" id="A0A6J7PSB2"/>
<reference evidence="2" key="1">
    <citation type="submission" date="2020-05" db="EMBL/GenBank/DDBJ databases">
        <authorList>
            <person name="Chiriac C."/>
            <person name="Salcher M."/>
            <person name="Ghai R."/>
            <person name="Kavagutti S V."/>
        </authorList>
    </citation>
    <scope>NUCLEOTIDE SEQUENCE</scope>
</reference>
<dbReference type="EMBL" id="CAFABD010000001">
    <property type="protein sequence ID" value="CAB4815511.1"/>
    <property type="molecule type" value="Genomic_DNA"/>
</dbReference>
<accession>A0A6J7PSB2</accession>
<evidence type="ECO:0000313" key="2">
    <source>
        <dbReference type="EMBL" id="CAB5006083.1"/>
    </source>
</evidence>
<sequence length="68" mass="7182">MSSASTPPSISPWEANSYASLNFSYVVCPRLGNLVPGPSEPKTKRGFSGVENESAHVRAIFAPSKANS</sequence>
<gene>
    <name evidence="1" type="ORF">UFOPK3166_00021</name>
    <name evidence="2" type="ORF">UFOPK4087_00200</name>
    <name evidence="3" type="ORF">UFOPK4424_00152</name>
</gene>
<evidence type="ECO:0000313" key="3">
    <source>
        <dbReference type="EMBL" id="CAB5110750.1"/>
    </source>
</evidence>
<dbReference type="EMBL" id="CAFBPH010000021">
    <property type="protein sequence ID" value="CAB5006083.1"/>
    <property type="molecule type" value="Genomic_DNA"/>
</dbReference>